<feature type="domain" description="Response regulatory" evidence="3">
    <location>
        <begin position="9"/>
        <end position="125"/>
    </location>
</feature>
<evidence type="ECO:0000313" key="5">
    <source>
        <dbReference type="Proteomes" id="UP000236173"/>
    </source>
</evidence>
<dbReference type="AlphaFoldDB" id="A0A2H5XFV9"/>
<evidence type="ECO:0000256" key="2">
    <source>
        <dbReference type="PROSITE-ProRule" id="PRU00169"/>
    </source>
</evidence>
<organism evidence="4 5">
    <name type="scientific">Candidatus Fervidibacter japonicus</name>
    <dbReference type="NCBI Taxonomy" id="2035412"/>
    <lineage>
        <taxon>Bacteria</taxon>
        <taxon>Candidatus Fervidibacterota</taxon>
        <taxon>Candidatus Fervidibacter</taxon>
    </lineage>
</organism>
<proteinExistence type="predicted"/>
<reference evidence="5" key="1">
    <citation type="submission" date="2017-09" db="EMBL/GenBank/DDBJ databases">
        <title>Metaegenomics of thermophilic ammonia-oxidizing enrichment culture.</title>
        <authorList>
            <person name="Kato S."/>
            <person name="Suzuki K."/>
        </authorList>
    </citation>
    <scope>NUCLEOTIDE SEQUENCE [LARGE SCALE GENOMIC DNA]</scope>
</reference>
<dbReference type="SUPFAM" id="SSF52172">
    <property type="entry name" value="CheY-like"/>
    <property type="match status" value="1"/>
</dbReference>
<evidence type="ECO:0000259" key="3">
    <source>
        <dbReference type="PROSITE" id="PS50110"/>
    </source>
</evidence>
<dbReference type="Pfam" id="PF00072">
    <property type="entry name" value="Response_reg"/>
    <property type="match status" value="1"/>
</dbReference>
<evidence type="ECO:0000313" key="4">
    <source>
        <dbReference type="EMBL" id="GBD00073.1"/>
    </source>
</evidence>
<name>A0A2H5XFV9_9BACT</name>
<comment type="caution">
    <text evidence="4">The sequence shown here is derived from an EMBL/GenBank/DDBJ whole genome shotgun (WGS) entry which is preliminary data.</text>
</comment>
<dbReference type="Gene3D" id="3.40.50.2300">
    <property type="match status" value="1"/>
</dbReference>
<dbReference type="SMART" id="SM00448">
    <property type="entry name" value="REC"/>
    <property type="match status" value="1"/>
</dbReference>
<dbReference type="EMBL" id="BEHT01000050">
    <property type="protein sequence ID" value="GBD00073.1"/>
    <property type="molecule type" value="Genomic_DNA"/>
</dbReference>
<gene>
    <name evidence="4" type="primary">phoP_5</name>
    <name evidence="4" type="ORF">HRbin17_02609</name>
</gene>
<protein>
    <submittedName>
        <fullName evidence="4">Alkaline phosphatase synthesis transcriptional regulatory protein PhoP</fullName>
    </submittedName>
</protein>
<dbReference type="GO" id="GO:0000160">
    <property type="term" value="P:phosphorelay signal transduction system"/>
    <property type="evidence" value="ECO:0007669"/>
    <property type="project" value="InterPro"/>
</dbReference>
<dbReference type="InterPro" id="IPR011006">
    <property type="entry name" value="CheY-like_superfamily"/>
</dbReference>
<feature type="modified residue" description="4-aspartylphosphate" evidence="2">
    <location>
        <position position="58"/>
    </location>
</feature>
<keyword evidence="1 2" id="KW-0597">Phosphoprotein</keyword>
<accession>A0A2H5XFV9</accession>
<evidence type="ECO:0000256" key="1">
    <source>
        <dbReference type="ARBA" id="ARBA00022553"/>
    </source>
</evidence>
<dbReference type="InterPro" id="IPR050595">
    <property type="entry name" value="Bact_response_regulator"/>
</dbReference>
<dbReference type="PANTHER" id="PTHR44591:SF3">
    <property type="entry name" value="RESPONSE REGULATORY DOMAIN-CONTAINING PROTEIN"/>
    <property type="match status" value="1"/>
</dbReference>
<dbReference type="PROSITE" id="PS50110">
    <property type="entry name" value="RESPONSE_REGULATORY"/>
    <property type="match status" value="1"/>
</dbReference>
<sequence>MQQLRPKARVLVADDDPAIVELVRLNLEVRGYEVLTADNGADAIRMAMTEKPNLLIVDVLMPEVDGYEVIRVLKESPETAHIPIIVLTAYASDVGAMVSWMQGADSYLAKPFNPDELLVVVERVLASERSTEAN</sequence>
<dbReference type="Proteomes" id="UP000236173">
    <property type="component" value="Unassembled WGS sequence"/>
</dbReference>
<dbReference type="InterPro" id="IPR001789">
    <property type="entry name" value="Sig_transdc_resp-reg_receiver"/>
</dbReference>
<dbReference type="PANTHER" id="PTHR44591">
    <property type="entry name" value="STRESS RESPONSE REGULATOR PROTEIN 1"/>
    <property type="match status" value="1"/>
</dbReference>